<dbReference type="Pfam" id="PF11239">
    <property type="entry name" value="DUF3040"/>
    <property type="match status" value="1"/>
</dbReference>
<feature type="transmembrane region" description="Helical" evidence="2">
    <location>
        <begin position="53"/>
        <end position="73"/>
    </location>
</feature>
<dbReference type="AlphaFoldDB" id="A0A6J7P2A6"/>
<sequence length="129" mass="13970">MAWANKIFYYLSMPLSDHEKRMLQEMEAALLTEDPRLFSALSGTGPSPKRPRLLASLGLVLMGITVLFTGLVAKLTPVGVLGFAIALAGIILALSSFGANTARSATKGARKSKGLHTKLQSRWDERNNQ</sequence>
<feature type="transmembrane region" description="Helical" evidence="2">
    <location>
        <begin position="79"/>
        <end position="102"/>
    </location>
</feature>
<keyword evidence="2" id="KW-0812">Transmembrane</keyword>
<gene>
    <name evidence="3" type="ORF">UFOPK4065_00140</name>
</gene>
<dbReference type="InterPro" id="IPR021401">
    <property type="entry name" value="DUF3040"/>
</dbReference>
<feature type="region of interest" description="Disordered" evidence="1">
    <location>
        <begin position="104"/>
        <end position="129"/>
    </location>
</feature>
<protein>
    <submittedName>
        <fullName evidence="3">Unannotated protein</fullName>
    </submittedName>
</protein>
<reference evidence="3" key="1">
    <citation type="submission" date="2020-05" db="EMBL/GenBank/DDBJ databases">
        <authorList>
            <person name="Chiriac C."/>
            <person name="Salcher M."/>
            <person name="Ghai R."/>
            <person name="Kavagutti S V."/>
        </authorList>
    </citation>
    <scope>NUCLEOTIDE SEQUENCE</scope>
</reference>
<keyword evidence="2" id="KW-0472">Membrane</keyword>
<dbReference type="EMBL" id="CAFBPE010000005">
    <property type="protein sequence ID" value="CAB4999038.1"/>
    <property type="molecule type" value="Genomic_DNA"/>
</dbReference>
<evidence type="ECO:0000256" key="2">
    <source>
        <dbReference type="SAM" id="Phobius"/>
    </source>
</evidence>
<organism evidence="3">
    <name type="scientific">freshwater metagenome</name>
    <dbReference type="NCBI Taxonomy" id="449393"/>
    <lineage>
        <taxon>unclassified sequences</taxon>
        <taxon>metagenomes</taxon>
        <taxon>ecological metagenomes</taxon>
    </lineage>
</organism>
<accession>A0A6J7P2A6</accession>
<evidence type="ECO:0000256" key="1">
    <source>
        <dbReference type="SAM" id="MobiDB-lite"/>
    </source>
</evidence>
<evidence type="ECO:0000313" key="3">
    <source>
        <dbReference type="EMBL" id="CAB4999038.1"/>
    </source>
</evidence>
<proteinExistence type="predicted"/>
<name>A0A6J7P2A6_9ZZZZ</name>
<keyword evidence="2" id="KW-1133">Transmembrane helix</keyword>